<dbReference type="EMBL" id="CAAALY010102097">
    <property type="protein sequence ID" value="VEL29326.1"/>
    <property type="molecule type" value="Genomic_DNA"/>
</dbReference>
<sequence length="114" mass="12551">MVIFAPSPVRFPLYIPLASEWVLGRSQPQTTFLYINDVASSSEVSPPGQSAYAASECHHFCADEIFARAKIAPVTTSHIHNRPRSFGNDTINKPIDCAGVHTEMSNTDYSQPIE</sequence>
<gene>
    <name evidence="1" type="ORF">PXEA_LOCUS22766</name>
</gene>
<name>A0A448X6M2_9PLAT</name>
<organism evidence="1 2">
    <name type="scientific">Protopolystoma xenopodis</name>
    <dbReference type="NCBI Taxonomy" id="117903"/>
    <lineage>
        <taxon>Eukaryota</taxon>
        <taxon>Metazoa</taxon>
        <taxon>Spiralia</taxon>
        <taxon>Lophotrochozoa</taxon>
        <taxon>Platyhelminthes</taxon>
        <taxon>Monogenea</taxon>
        <taxon>Polyopisthocotylea</taxon>
        <taxon>Polystomatidea</taxon>
        <taxon>Polystomatidae</taxon>
        <taxon>Protopolystoma</taxon>
    </lineage>
</organism>
<comment type="caution">
    <text evidence="1">The sequence shown here is derived from an EMBL/GenBank/DDBJ whole genome shotgun (WGS) entry which is preliminary data.</text>
</comment>
<evidence type="ECO:0000313" key="2">
    <source>
        <dbReference type="Proteomes" id="UP000784294"/>
    </source>
</evidence>
<dbReference type="AlphaFoldDB" id="A0A448X6M2"/>
<evidence type="ECO:0000313" key="1">
    <source>
        <dbReference type="EMBL" id="VEL29326.1"/>
    </source>
</evidence>
<protein>
    <submittedName>
        <fullName evidence="1">Uncharacterized protein</fullName>
    </submittedName>
</protein>
<keyword evidence="2" id="KW-1185">Reference proteome</keyword>
<reference evidence="1" key="1">
    <citation type="submission" date="2018-11" db="EMBL/GenBank/DDBJ databases">
        <authorList>
            <consortium name="Pathogen Informatics"/>
        </authorList>
    </citation>
    <scope>NUCLEOTIDE SEQUENCE</scope>
</reference>
<dbReference type="Proteomes" id="UP000784294">
    <property type="component" value="Unassembled WGS sequence"/>
</dbReference>
<accession>A0A448X6M2</accession>
<proteinExistence type="predicted"/>